<feature type="compositionally biased region" description="Polar residues" evidence="2">
    <location>
        <begin position="2172"/>
        <end position="2186"/>
    </location>
</feature>
<feature type="compositionally biased region" description="Low complexity" evidence="2">
    <location>
        <begin position="3504"/>
        <end position="3526"/>
    </location>
</feature>
<feature type="compositionally biased region" description="Polar residues" evidence="2">
    <location>
        <begin position="1877"/>
        <end position="1888"/>
    </location>
</feature>
<feature type="compositionally biased region" description="Low complexity" evidence="2">
    <location>
        <begin position="1100"/>
        <end position="1117"/>
    </location>
</feature>
<keyword evidence="4" id="KW-1185">Reference proteome</keyword>
<feature type="compositionally biased region" description="Low complexity" evidence="2">
    <location>
        <begin position="682"/>
        <end position="700"/>
    </location>
</feature>
<feature type="compositionally biased region" description="Low complexity" evidence="2">
    <location>
        <begin position="205"/>
        <end position="221"/>
    </location>
</feature>
<feature type="region of interest" description="Disordered" evidence="2">
    <location>
        <begin position="950"/>
        <end position="974"/>
    </location>
</feature>
<dbReference type="EMBL" id="LGTL01000007">
    <property type="protein sequence ID" value="KPA81192.1"/>
    <property type="molecule type" value="Genomic_DNA"/>
</dbReference>
<feature type="region of interest" description="Disordered" evidence="2">
    <location>
        <begin position="3305"/>
        <end position="3382"/>
    </location>
</feature>
<evidence type="ECO:0000313" key="4">
    <source>
        <dbReference type="Proteomes" id="UP000037923"/>
    </source>
</evidence>
<name>A0A0N0DW28_LEPPY</name>
<feature type="region of interest" description="Disordered" evidence="2">
    <location>
        <begin position="805"/>
        <end position="883"/>
    </location>
</feature>
<reference evidence="3 4" key="1">
    <citation type="submission" date="2015-07" db="EMBL/GenBank/DDBJ databases">
        <title>High-quality genome of monoxenous trypanosomatid Leptomonas pyrrhocoris.</title>
        <authorList>
            <person name="Flegontov P."/>
            <person name="Butenko A."/>
            <person name="Firsov S."/>
            <person name="Vlcek C."/>
            <person name="Logacheva M.D."/>
            <person name="Field M."/>
            <person name="Filatov D."/>
            <person name="Flegontova O."/>
            <person name="Gerasimov E."/>
            <person name="Jackson A.P."/>
            <person name="Kelly S."/>
            <person name="Opperdoes F."/>
            <person name="O'Reilly A."/>
            <person name="Votypka J."/>
            <person name="Yurchenko V."/>
            <person name="Lukes J."/>
        </authorList>
    </citation>
    <scope>NUCLEOTIDE SEQUENCE [LARGE SCALE GENOMIC DNA]</scope>
    <source>
        <strain evidence="3">H10</strain>
    </source>
</reference>
<evidence type="ECO:0000256" key="2">
    <source>
        <dbReference type="SAM" id="MobiDB-lite"/>
    </source>
</evidence>
<feature type="compositionally biased region" description="Low complexity" evidence="2">
    <location>
        <begin position="2703"/>
        <end position="2721"/>
    </location>
</feature>
<feature type="region of interest" description="Disordered" evidence="2">
    <location>
        <begin position="3489"/>
        <end position="3526"/>
    </location>
</feature>
<dbReference type="InterPro" id="IPR019734">
    <property type="entry name" value="TPR_rpt"/>
</dbReference>
<feature type="region of interest" description="Disordered" evidence="2">
    <location>
        <begin position="1964"/>
        <end position="2090"/>
    </location>
</feature>
<feature type="region of interest" description="Disordered" evidence="2">
    <location>
        <begin position="1871"/>
        <end position="1896"/>
    </location>
</feature>
<feature type="compositionally biased region" description="Polar residues" evidence="2">
    <location>
        <begin position="2775"/>
        <end position="2784"/>
    </location>
</feature>
<feature type="region of interest" description="Disordered" evidence="2">
    <location>
        <begin position="1632"/>
        <end position="1652"/>
    </location>
</feature>
<feature type="region of interest" description="Disordered" evidence="2">
    <location>
        <begin position="1908"/>
        <end position="1939"/>
    </location>
</feature>
<dbReference type="VEuPathDB" id="TriTrypDB:LpyrH10_07_3370"/>
<feature type="compositionally biased region" description="Low complexity" evidence="2">
    <location>
        <begin position="805"/>
        <end position="860"/>
    </location>
</feature>
<feature type="region of interest" description="Disordered" evidence="2">
    <location>
        <begin position="2943"/>
        <end position="2964"/>
    </location>
</feature>
<feature type="region of interest" description="Disordered" evidence="2">
    <location>
        <begin position="2628"/>
        <end position="2802"/>
    </location>
</feature>
<dbReference type="GeneID" id="26904821"/>
<feature type="region of interest" description="Disordered" evidence="2">
    <location>
        <begin position="2160"/>
        <end position="2196"/>
    </location>
</feature>
<dbReference type="InterPro" id="IPR011990">
    <property type="entry name" value="TPR-like_helical_dom_sf"/>
</dbReference>
<feature type="region of interest" description="Disordered" evidence="2">
    <location>
        <begin position="1090"/>
        <end position="1117"/>
    </location>
</feature>
<feature type="region of interest" description="Disordered" evidence="2">
    <location>
        <begin position="615"/>
        <end position="654"/>
    </location>
</feature>
<feature type="compositionally biased region" description="Polar residues" evidence="2">
    <location>
        <begin position="1964"/>
        <end position="1975"/>
    </location>
</feature>
<proteinExistence type="predicted"/>
<evidence type="ECO:0000313" key="3">
    <source>
        <dbReference type="EMBL" id="KPA81192.1"/>
    </source>
</evidence>
<feature type="repeat" description="TPR" evidence="1">
    <location>
        <begin position="1574"/>
        <end position="1607"/>
    </location>
</feature>
<dbReference type="Gene3D" id="1.25.40.10">
    <property type="entry name" value="Tetratricopeptide repeat domain"/>
    <property type="match status" value="1"/>
</dbReference>
<dbReference type="SUPFAM" id="SSF48452">
    <property type="entry name" value="TPR-like"/>
    <property type="match status" value="2"/>
</dbReference>
<feature type="region of interest" description="Disordered" evidence="2">
    <location>
        <begin position="680"/>
        <end position="721"/>
    </location>
</feature>
<feature type="compositionally biased region" description="Polar residues" evidence="2">
    <location>
        <begin position="965"/>
        <end position="974"/>
    </location>
</feature>
<feature type="region of interest" description="Disordered" evidence="2">
    <location>
        <begin position="290"/>
        <end position="333"/>
    </location>
</feature>
<dbReference type="PROSITE" id="PS50005">
    <property type="entry name" value="TPR"/>
    <property type="match status" value="1"/>
</dbReference>
<feature type="compositionally biased region" description="Polar residues" evidence="2">
    <location>
        <begin position="2730"/>
        <end position="2741"/>
    </location>
</feature>
<dbReference type="OrthoDB" id="286233at2759"/>
<comment type="caution">
    <text evidence="3">The sequence shown here is derived from an EMBL/GenBank/DDBJ whole genome shotgun (WGS) entry which is preliminary data.</text>
</comment>
<feature type="compositionally biased region" description="Polar residues" evidence="2">
    <location>
        <begin position="161"/>
        <end position="176"/>
    </location>
</feature>
<feature type="compositionally biased region" description="Gly residues" evidence="2">
    <location>
        <begin position="627"/>
        <end position="636"/>
    </location>
</feature>
<feature type="compositionally biased region" description="Low complexity" evidence="2">
    <location>
        <begin position="3305"/>
        <end position="3323"/>
    </location>
</feature>
<feature type="region of interest" description="Disordered" evidence="2">
    <location>
        <begin position="1283"/>
        <end position="1349"/>
    </location>
</feature>
<dbReference type="RefSeq" id="XP_015659631.1">
    <property type="nucleotide sequence ID" value="XM_015802230.1"/>
</dbReference>
<feature type="compositionally biased region" description="Low complexity" evidence="2">
    <location>
        <begin position="1167"/>
        <end position="1195"/>
    </location>
</feature>
<feature type="region of interest" description="Disordered" evidence="2">
    <location>
        <begin position="15"/>
        <end position="81"/>
    </location>
</feature>
<feature type="compositionally biased region" description="Polar residues" evidence="2">
    <location>
        <begin position="2034"/>
        <end position="2043"/>
    </location>
</feature>
<feature type="compositionally biased region" description="Low complexity" evidence="2">
    <location>
        <begin position="295"/>
        <end position="321"/>
    </location>
</feature>
<feature type="compositionally biased region" description="Polar residues" evidence="2">
    <location>
        <begin position="2748"/>
        <end position="2761"/>
    </location>
</feature>
<feature type="compositionally biased region" description="Low complexity" evidence="2">
    <location>
        <begin position="868"/>
        <end position="880"/>
    </location>
</feature>
<feature type="compositionally biased region" description="Polar residues" evidence="2">
    <location>
        <begin position="2947"/>
        <end position="2959"/>
    </location>
</feature>
<feature type="compositionally biased region" description="Basic and acidic residues" evidence="2">
    <location>
        <begin position="2676"/>
        <end position="2688"/>
    </location>
</feature>
<feature type="compositionally biased region" description="Low complexity" evidence="2">
    <location>
        <begin position="2065"/>
        <end position="2078"/>
    </location>
</feature>
<feature type="compositionally biased region" description="Low complexity" evidence="2">
    <location>
        <begin position="1334"/>
        <end position="1346"/>
    </location>
</feature>
<sequence length="3652" mass="383552">MLSFKSIAGFLKKVSSSGRDDAGRDAKQKAGAETGANNAGASSSASEGVNSGKGTLANRSAAAGLPGTHSTKKNDDTSFIESPLFGMPSAFGDNSMFASSSILKGLPPNTSTQDVLRHIQRVVQERSEALHQQQQQQQQEDEAATAEAAEGHVGAGAEPLSNLSPRSTHSLLSTAAPSPLDVVPVNSGGARTGGTFAAEAPISQPNTAPTTTAHSPTSPAADTRERLQSLQKIRAEMIDALDVCLQEVPENTIAEEEKVRPDKTAATVAAVAAGGGSADGRNMRESMTQSNCVVSPSSSTSGPSGLLEGADAGAGGSAAEAPNMNWGENTNNSSALLDSTRTEMDVATPRDPSTIATPVESAELSMVAVPYPDSSSSPASSPAPAAPVIFTHYEWRCLLLQIVEVIVRIDRVLLADVRRRAMEKFALGVPAASSTSPSGSTTEFRWQRLSQVLPAANDKAASGSLTPTRQARQPDVDAAAALLTSPQLRLSRSEALPRSPEDVELLVLPIPTVLITTAATGSEQPTPKESPLPPSGGAHTATGTGTAAYRPSLVGKMRRALEENSILSPDSSVGYSVSKEDKKILEEMLTVACLLATWAIIKAILRHHLQMFNNNGNNRRRNSKANGGVGSGGGSASAGIVLPETNAPSGSAERAALDMSLSGMAAELVATGNSVAGAGRRPPLASALPPLAPSAPTNGAAEEHSAEEAGAGPLSKKTSHDADPYDDLPYIDWEAVVQELDGWMGNSPGHFVAECTLCASFLRDDGREMVMCMLQEPKPRHLLANIHRHAEKLRHTDPTVLATAAPTSTPMASPRVVAAGTSGAPTSATLSPSPSTSLPSSATNAATNTTPCGTINTTTISGGGGSGAATMNPTSTASAAPPNPIVIKMSPPLASSIQAMMDDPTLVMDDLVAQLELVYRRAVSDTWCAYLENAIEAEMTMYANSIVPRSTSDATMTDKSDTNEKTSPAVPQSSSLPFIDESFLKQQSAASTQFCPSAPESPRALEGITDTTTLCRLATAYFFGSDNWAESKRERRFAVLYRSMRSRMERYSVSAMTRRNIRRGTSSAASPTQVAATTTTAFAAAADANTLSEPVPPPATASASPSQQQQKTTSCPSAAATGITLLVPPTISERASLLQTCTSPQHPAPAVALTPTKFSVEDTSSRGTGAAAATGTAPSPSHFGSSASAASPALSHRGLPNSQLVAHQLLSSNASNAAASNYSTPLAGSLQLGRDGGGSDVETASGALHIAHPTNNAADPYASYPADQSATWTPFGFIMTLSGNTTPAPEADPMLSSQQPNQTSQQPTQTQQTANIGETPIRSEGDSTTPSFLAGGDVAPAGAAAFPPRPPPPPSLYPFGFPLSGIALERIVNMAWSAALHKRGEQCLSAKPPRLEEAEKNAQEERLVAGVFGEFRARQRSLVSLINARLAAGKSVEALRNAQKHFRFEKKDWTGHSQTIFSALRYLQSMVLLVRAQAACRVYGAVIETVQFVLPQARLCEQMLQVLAPRPRRDCIIRFADCRSKLLRSYVYLLKECWMAHAAFNDHAKAAKYFSQCAQVLQMLRRRSRESELFAAYMERGSQLMKTKDYKKSVEIFKLAVNIAKKSLQDADTAAAASAVVVAAAAMGTANNASSTATSGLGAKSGATTAAPRQHFHRNLHFRSAGSGQLYTAEEHIIGTSAAAADDLEFAWRVAESERMLALSYVTQAEHEVNVRERREELSNAVSNAYSSQRSLQRWQTKGGTPKRLLTAVPCSLIVICKGLLLLNQARKAALLLEPLIEHKPSSALVRPPMWREILDPTEDPYTAEDVVLRTYVCSVKIAVYMLYARCLAEFDGERALRAVTQVDQLLQESDAWIYTIRTKLRGALEEVRGSDKNVSPTTTSPYATRNLELPRLTAPATAAKTTAAAAAAANDESDDGVSATKPGGGGADTTASAASPILTTDVPPLHMNHMNAASLSIHRTTNNNMSTTGASVARRKSTSSSSYHSPEFNSPEDAPLRPRCSNTAGGDPGSGVDPSRENPAHDDDHARSRQSTVPQTHGGSADADFWNNGNSSVSGAFLATQSSGTSGGVRSTSIGPAKASPSTPTLRVHMESASECMTALFALREGKSHIRKALRDIFIISGDAQSLIKNWEEALKSYSHALVISMSEVEAANAAAQSRRRASQYATPSNAAPSPRTSTAGGNHDDTNSLATSQVPANVAGAANVSHQATVGGAGSSTRGGGGDAVSATATTTNNYNNAAGITAMASSSATQCWGQVVPLDEEFFLWDEEDGLLADNLLNRDLAASTAAKDLRAVVADEERMDSRACESLVLSKLANVYRALDKPTTAIHYHNLVLDYANECNDKLLAYNSMLSLARLYTAAGSLDEARETWAKVSDLAKEYEDKEVSRETKRNIVAGQESAGMYLDVVKTAEELEKLATGEEGEDAAADRRFALEALANANLQLGQYDACIAALDNREKVQEKSAEWNGRLLSMRAKARMGLNKPADAIKVMQSWAAKARNLCNWVELGRANSALSAAYASESQNMQARHYHEATLNAFALAETLNEDCQHIALDSARWLVHYAYLDDSTVQVDPALTYTGGCLTSDSEASGGDFRYTDSGLCNSSGDLGVMLAKEEELRRSSSSFMSGSLHRGDGSDEEEDDFFGGGNGSGGALANNSLFGMRGANLTDSDRPAEPPKEEARDDDEGEKQKDQPVGDNAAEAADKGGAPAAAAGVEEEDESDTSVLRRNLSSSFHPKDPNCATQPPSLAASANPSLRDYPAQPDNLELNFSGSSAGQSEAGDNDAVVEENEDEARRRREVDEALLTMDDDVDALVSQHHASAVSAAVNAAAMNHMFFNMGDVADDAEDVVDTKDATSASELASASAKGTAKAVPTTPNITTAAVKTSSNAAVAGATKSARSNYIPPPTALANVSICSRPAAAAAGTDVLEMPVDAGRSASEPTSAVGSSGTGSPLVPGSGVRGIGFADGRDSAGVAAGTLAHQDGEDNQHERKPATVRTTYYRGAIEMMEAAVQLLLVPRSVSRLVIPYSPAEAIDFVLLAHPHSLFVFYFAEYTTEYGAQCDVVIRPPGRAGFLKLRTQVSLKEYHSKDVVNSLLTNLSAEASLADRAIAPPPSAGGYNHNNVDPGAATSHPFGGAVAKAAAAAAGSSNASASASPTLNNVRPDALRTALDDETRSCLFNLHADAWQPIIDRMRREHVSYEDAETLIIMPDIALLHLPFAGLMPSPHYGGEDAPLGEQFTLIVTPSLTHFVYHGMTAQHDQSDALDPTANRYIFIPYDAISTGATVAAKPQMSTGVAAADSSAPSSPHPRQQSSQATRSAACASQLVLNPSSSTGAPMGKPTNSASSTASPLSWPSVTPPHSNGGSTLLAQASTAATASAETTANAASATRRDSAFAAVNATGADASADGAAAPADHGTFDGLLKTWQVHRGCTRKELIHAFANHRTRALMFLGPIDQGGVRVADGVVTLQDIIQSLQHARAQPATQGGGGGNTAGSGVTSGTTTNNNSSQSTSGAAQTHVAPAAVPFSPTPAIPLPPLCTHMDLLILTADRGFYPSVTNAGMTANLCMSLGVRRVLRLNVIRGLDPNEEHREFIAHFLSNLRKVMRWKLSNPYAVALRTTIAEARAKGMSSNTWGAFTLIGSA</sequence>
<dbReference type="Proteomes" id="UP000037923">
    <property type="component" value="Unassembled WGS sequence"/>
</dbReference>
<feature type="compositionally biased region" description="Polar residues" evidence="2">
    <location>
        <begin position="518"/>
        <end position="527"/>
    </location>
</feature>
<dbReference type="SMART" id="SM00028">
    <property type="entry name" value="TPR"/>
    <property type="match status" value="5"/>
</dbReference>
<organism evidence="3 4">
    <name type="scientific">Leptomonas pyrrhocoris</name>
    <name type="common">Firebug parasite</name>
    <dbReference type="NCBI Taxonomy" id="157538"/>
    <lineage>
        <taxon>Eukaryota</taxon>
        <taxon>Discoba</taxon>
        <taxon>Euglenozoa</taxon>
        <taxon>Kinetoplastea</taxon>
        <taxon>Metakinetoplastina</taxon>
        <taxon>Trypanosomatida</taxon>
        <taxon>Trypanosomatidae</taxon>
        <taxon>Leishmaniinae</taxon>
        <taxon>Leptomonas</taxon>
    </lineage>
</organism>
<feature type="region of interest" description="Disordered" evidence="2">
    <location>
        <begin position="126"/>
        <end position="223"/>
    </location>
</feature>
<feature type="compositionally biased region" description="Low complexity" evidence="2">
    <location>
        <begin position="31"/>
        <end position="52"/>
    </location>
</feature>
<keyword evidence="1" id="KW-0802">TPR repeat</keyword>
<protein>
    <submittedName>
        <fullName evidence="3">Uncharacterized protein</fullName>
    </submittedName>
</protein>
<feature type="compositionally biased region" description="Low complexity" evidence="2">
    <location>
        <begin position="536"/>
        <end position="548"/>
    </location>
</feature>
<evidence type="ECO:0000256" key="1">
    <source>
        <dbReference type="PROSITE-ProRule" id="PRU00339"/>
    </source>
</evidence>
<dbReference type="PANTHER" id="PTHR12460:SF38">
    <property type="entry name" value="KINETOPLAST-ASSOCIATED PROTEIN-LIKE PROTEIN"/>
    <property type="match status" value="1"/>
</dbReference>
<gene>
    <name evidence="3" type="ORF">ABB37_04530</name>
</gene>
<feature type="compositionally biased region" description="Polar residues" evidence="2">
    <location>
        <begin position="3334"/>
        <end position="3373"/>
    </location>
</feature>
<dbReference type="OMA" id="EWIGEQH"/>
<feature type="compositionally biased region" description="Low complexity" evidence="2">
    <location>
        <begin position="1296"/>
        <end position="1313"/>
    </location>
</feature>
<accession>A0A0N0DW28</accession>
<feature type="compositionally biased region" description="Basic and acidic residues" evidence="2">
    <location>
        <begin position="18"/>
        <end position="30"/>
    </location>
</feature>
<feature type="region of interest" description="Disordered" evidence="2">
    <location>
        <begin position="518"/>
        <end position="549"/>
    </location>
</feature>
<dbReference type="PANTHER" id="PTHR12460">
    <property type="entry name" value="CYCLIN-DEPENDENT KINASE INHIBITOR-RELATED PROTEIN"/>
    <property type="match status" value="1"/>
</dbReference>
<feature type="compositionally biased region" description="Acidic residues" evidence="2">
    <location>
        <begin position="2788"/>
        <end position="2799"/>
    </location>
</feature>
<feature type="region of interest" description="Disordered" evidence="2">
    <location>
        <begin position="1160"/>
        <end position="1195"/>
    </location>
</feature>
<feature type="compositionally biased region" description="Basic and acidic residues" evidence="2">
    <location>
        <begin position="2019"/>
        <end position="2032"/>
    </location>
</feature>